<proteinExistence type="predicted"/>
<dbReference type="Proteomes" id="UP000033945">
    <property type="component" value="Unassembled WGS sequence"/>
</dbReference>
<protein>
    <submittedName>
        <fullName evidence="1">Uncharacterized protein</fullName>
    </submittedName>
</protein>
<evidence type="ECO:0000313" key="2">
    <source>
        <dbReference type="Proteomes" id="UP000033945"/>
    </source>
</evidence>
<organism evidence="1 2">
    <name type="scientific">Candidatus Giovannonibacteria bacterium GW2011_GWA2_44_26</name>
    <dbReference type="NCBI Taxonomy" id="1618648"/>
    <lineage>
        <taxon>Bacteria</taxon>
        <taxon>Candidatus Giovannoniibacteriota</taxon>
    </lineage>
</organism>
<gene>
    <name evidence="1" type="ORF">UW55_C0002G0106</name>
</gene>
<reference evidence="1 2" key="1">
    <citation type="journal article" date="2015" name="Nature">
        <title>rRNA introns, odd ribosomes, and small enigmatic genomes across a large radiation of phyla.</title>
        <authorList>
            <person name="Brown C.T."/>
            <person name="Hug L.A."/>
            <person name="Thomas B.C."/>
            <person name="Sharon I."/>
            <person name="Castelle C.J."/>
            <person name="Singh A."/>
            <person name="Wilkins M.J."/>
            <person name="Williams K.H."/>
            <person name="Banfield J.F."/>
        </authorList>
    </citation>
    <scope>NUCLEOTIDE SEQUENCE [LARGE SCALE GENOMIC DNA]</scope>
</reference>
<dbReference type="EMBL" id="LCIT01000002">
    <property type="protein sequence ID" value="KKT63641.1"/>
    <property type="molecule type" value="Genomic_DNA"/>
</dbReference>
<comment type="caution">
    <text evidence="1">The sequence shown here is derived from an EMBL/GenBank/DDBJ whole genome shotgun (WGS) entry which is preliminary data.</text>
</comment>
<name>A0A0G1IW82_9BACT</name>
<sequence>MKRKERIPVIFDDHSEIASMAILKLHRARLAFVSVPCDSSGADAKVLFMTNWRTVQDLAGVERYIKEKS</sequence>
<evidence type="ECO:0000313" key="1">
    <source>
        <dbReference type="EMBL" id="KKT63641.1"/>
    </source>
</evidence>
<dbReference type="AlphaFoldDB" id="A0A0G1IW82"/>
<accession>A0A0G1IW82</accession>